<dbReference type="Pfam" id="PF00886">
    <property type="entry name" value="Ribosomal_S16"/>
    <property type="match status" value="1"/>
</dbReference>
<gene>
    <name evidence="3 5" type="primary">rpsP</name>
    <name evidence="5" type="ORF">O4H49_16555</name>
</gene>
<evidence type="ECO:0000256" key="3">
    <source>
        <dbReference type="HAMAP-Rule" id="MF_00385"/>
    </source>
</evidence>
<dbReference type="InterPro" id="IPR020592">
    <property type="entry name" value="Ribosomal_bS16_CS"/>
</dbReference>
<keyword evidence="2 3" id="KW-0687">Ribonucleoprotein</keyword>
<name>A0ABT4LMP4_9PROT</name>
<dbReference type="GO" id="GO:0005840">
    <property type="term" value="C:ribosome"/>
    <property type="evidence" value="ECO:0007669"/>
    <property type="project" value="UniProtKB-KW"/>
</dbReference>
<comment type="caution">
    <text evidence="5">The sequence shown here is derived from an EMBL/GenBank/DDBJ whole genome shotgun (WGS) entry which is preliminary data.</text>
</comment>
<keyword evidence="6" id="KW-1185">Reference proteome</keyword>
<dbReference type="PANTHER" id="PTHR12919">
    <property type="entry name" value="30S RIBOSOMAL PROTEIN S16"/>
    <property type="match status" value="1"/>
</dbReference>
<dbReference type="HAMAP" id="MF_00385">
    <property type="entry name" value="Ribosomal_bS16"/>
    <property type="match status" value="1"/>
</dbReference>
<evidence type="ECO:0000256" key="1">
    <source>
        <dbReference type="ARBA" id="ARBA00022980"/>
    </source>
</evidence>
<dbReference type="PANTHER" id="PTHR12919:SF20">
    <property type="entry name" value="SMALL RIBOSOMAL SUBUNIT PROTEIN BS16M"/>
    <property type="match status" value="1"/>
</dbReference>
<dbReference type="InterPro" id="IPR023803">
    <property type="entry name" value="Ribosomal_bS16_dom_sf"/>
</dbReference>
<organism evidence="5 6">
    <name type="scientific">Kiloniella laminariae</name>
    <dbReference type="NCBI Taxonomy" id="454162"/>
    <lineage>
        <taxon>Bacteria</taxon>
        <taxon>Pseudomonadati</taxon>
        <taxon>Pseudomonadota</taxon>
        <taxon>Alphaproteobacteria</taxon>
        <taxon>Rhodospirillales</taxon>
        <taxon>Kiloniellaceae</taxon>
        <taxon>Kiloniella</taxon>
    </lineage>
</organism>
<reference evidence="5" key="1">
    <citation type="submission" date="2022-12" db="EMBL/GenBank/DDBJ databases">
        <title>Bacterial isolates from different developmental stages of Nematostella vectensis.</title>
        <authorList>
            <person name="Fraune S."/>
        </authorList>
    </citation>
    <scope>NUCLEOTIDE SEQUENCE</scope>
    <source>
        <strain evidence="5">G21630-S1</strain>
    </source>
</reference>
<dbReference type="InterPro" id="IPR000307">
    <property type="entry name" value="Ribosomal_bS16"/>
</dbReference>
<dbReference type="SUPFAM" id="SSF54565">
    <property type="entry name" value="Ribosomal protein S16"/>
    <property type="match status" value="1"/>
</dbReference>
<dbReference type="Gene3D" id="3.30.1320.10">
    <property type="match status" value="1"/>
</dbReference>
<feature type="region of interest" description="Disordered" evidence="4">
    <location>
        <begin position="91"/>
        <end position="129"/>
    </location>
</feature>
<protein>
    <recommendedName>
        <fullName evidence="3">Small ribosomal subunit protein bS16</fullName>
    </recommendedName>
</protein>
<accession>A0ABT4LMP4</accession>
<evidence type="ECO:0000313" key="5">
    <source>
        <dbReference type="EMBL" id="MCZ4282400.1"/>
    </source>
</evidence>
<dbReference type="PROSITE" id="PS00732">
    <property type="entry name" value="RIBOSOMAL_S16"/>
    <property type="match status" value="1"/>
</dbReference>
<dbReference type="NCBIfam" id="TIGR00002">
    <property type="entry name" value="S16"/>
    <property type="match status" value="1"/>
</dbReference>
<evidence type="ECO:0000313" key="6">
    <source>
        <dbReference type="Proteomes" id="UP001069802"/>
    </source>
</evidence>
<evidence type="ECO:0000256" key="2">
    <source>
        <dbReference type="ARBA" id="ARBA00023274"/>
    </source>
</evidence>
<feature type="compositionally biased region" description="Low complexity" evidence="4">
    <location>
        <begin position="112"/>
        <end position="129"/>
    </location>
</feature>
<keyword evidence="1 3" id="KW-0689">Ribosomal protein</keyword>
<feature type="compositionally biased region" description="Basic and acidic residues" evidence="4">
    <location>
        <begin position="100"/>
        <end position="111"/>
    </location>
</feature>
<proteinExistence type="inferred from homology"/>
<comment type="similarity">
    <text evidence="3">Belongs to the bacterial ribosomal protein bS16 family.</text>
</comment>
<dbReference type="EMBL" id="JAPWGY010000007">
    <property type="protein sequence ID" value="MCZ4282400.1"/>
    <property type="molecule type" value="Genomic_DNA"/>
</dbReference>
<evidence type="ECO:0000256" key="4">
    <source>
        <dbReference type="SAM" id="MobiDB-lite"/>
    </source>
</evidence>
<dbReference type="Proteomes" id="UP001069802">
    <property type="component" value="Unassembled WGS sequence"/>
</dbReference>
<sequence length="129" mass="14278">MAVKIRLARGGAKKRPYYSIVVADARAPRDGRFIEKIGAYNPMVPKDHPERLVLREERAKHWLSTGAQPTDRVARFLGDLGLVEKRAIPEQTKKSQMKAKAKERLEEKRQAAEAAAEAAAAASEESAAE</sequence>
<dbReference type="RefSeq" id="WP_269424551.1">
    <property type="nucleotide sequence ID" value="NZ_JAPWGY010000007.1"/>
</dbReference>